<dbReference type="AlphaFoldDB" id="A0A9Q2KSD1"/>
<evidence type="ECO:0000313" key="1">
    <source>
        <dbReference type="EMBL" id="MBK2065246.1"/>
    </source>
</evidence>
<organism evidence="1 2">
    <name type="scientific">Francisella noatunensis</name>
    <dbReference type="NCBI Taxonomy" id="657445"/>
    <lineage>
        <taxon>Bacteria</taxon>
        <taxon>Pseudomonadati</taxon>
        <taxon>Pseudomonadota</taxon>
        <taxon>Gammaproteobacteria</taxon>
        <taxon>Thiotrichales</taxon>
        <taxon>Francisellaceae</taxon>
        <taxon>Francisella</taxon>
    </lineage>
</organism>
<name>A0A9Q2KSD1_9GAMM</name>
<dbReference type="RefSeq" id="WP_159185006.1">
    <property type="nucleotide sequence ID" value="NZ_JACVJL010000097.1"/>
</dbReference>
<evidence type="ECO:0000313" key="2">
    <source>
        <dbReference type="Proteomes" id="UP000701999"/>
    </source>
</evidence>
<sequence length="123" mass="14179">MSKKSIKDMLSLSIKDEQDTVTSKLSNFNNKADKFDKAEAFFNEEEKNTDDKNKSSTVVKDLFSFPQNDYEIINKSIDRALENRIIMNKSEVVRAALKVLIDLDNDEFVKAIQSVEKIKRGRK</sequence>
<keyword evidence="2" id="KW-1185">Reference proteome</keyword>
<proteinExistence type="predicted"/>
<dbReference type="Proteomes" id="UP000701999">
    <property type="component" value="Unassembled WGS sequence"/>
</dbReference>
<dbReference type="GeneID" id="93255990"/>
<comment type="caution">
    <text evidence="1">The sequence shown here is derived from an EMBL/GenBank/DDBJ whole genome shotgun (WGS) entry which is preliminary data.</text>
</comment>
<reference evidence="1 2" key="1">
    <citation type="submission" date="2020-09" db="EMBL/GenBank/DDBJ databases">
        <title>Development of specific Francisella tularensis PCR assay based on in-depth characterization of family Francisellaceae.</title>
        <authorList>
            <person name="Ohrman C."/>
            <person name="Sahl J."/>
            <person name="Sjodin A."/>
            <person name="Uneklint I."/>
            <person name="Ballard R."/>
            <person name="Karlsson L."/>
            <person name="Mcdonough R."/>
            <person name="Sundell D."/>
            <person name="Soria K."/>
            <person name="Brindeflk B."/>
            <person name="Vallesi A."/>
            <person name="Ramirez-Paredes J.G."/>
            <person name="Colquhoun D."/>
            <person name="Myrtennas K."/>
            <person name="Birdsell D."/>
            <person name="Johansson A."/>
            <person name="Wagner D."/>
            <person name="Forsman M."/>
        </authorList>
    </citation>
    <scope>NUCLEOTIDE SEQUENCE [LARGE SCALE GENOMIC DNA]</scope>
    <source>
        <strain evidence="1 2">FSC1140</strain>
    </source>
</reference>
<gene>
    <name evidence="1" type="ORF">IB647_06150</name>
</gene>
<protein>
    <submittedName>
        <fullName evidence="1">Uncharacterized protein</fullName>
    </submittedName>
</protein>
<accession>A0A9Q2KSD1</accession>
<dbReference type="EMBL" id="JACVKN010000135">
    <property type="protein sequence ID" value="MBK2065246.1"/>
    <property type="molecule type" value="Genomic_DNA"/>
</dbReference>